<keyword evidence="3" id="KW-1185">Reference proteome</keyword>
<protein>
    <submittedName>
        <fullName evidence="2">N-acetylglucosamine kinase-like BadF-type ATPase</fullName>
    </submittedName>
</protein>
<dbReference type="SUPFAM" id="SSF53067">
    <property type="entry name" value="Actin-like ATPase domain"/>
    <property type="match status" value="2"/>
</dbReference>
<dbReference type="InterPro" id="IPR043129">
    <property type="entry name" value="ATPase_NBD"/>
</dbReference>
<gene>
    <name evidence="2" type="ORF">ABIE21_001447</name>
</gene>
<dbReference type="Pfam" id="PF01869">
    <property type="entry name" value="BcrAD_BadFG"/>
    <property type="match status" value="1"/>
</dbReference>
<dbReference type="Gene3D" id="3.30.420.40">
    <property type="match status" value="2"/>
</dbReference>
<comment type="caution">
    <text evidence="2">The sequence shown here is derived from an EMBL/GenBank/DDBJ whole genome shotgun (WGS) entry which is preliminary data.</text>
</comment>
<feature type="domain" description="ATPase BadF/BadG/BcrA/BcrD type" evidence="1">
    <location>
        <begin position="5"/>
        <end position="271"/>
    </location>
</feature>
<dbReference type="InterPro" id="IPR002731">
    <property type="entry name" value="ATPase_BadF"/>
</dbReference>
<evidence type="ECO:0000313" key="3">
    <source>
        <dbReference type="Proteomes" id="UP001549257"/>
    </source>
</evidence>
<dbReference type="EMBL" id="JBEPSJ010000001">
    <property type="protein sequence ID" value="MET4581957.1"/>
    <property type="molecule type" value="Genomic_DNA"/>
</dbReference>
<evidence type="ECO:0000259" key="1">
    <source>
        <dbReference type="Pfam" id="PF01869"/>
    </source>
</evidence>
<dbReference type="InterPro" id="IPR052519">
    <property type="entry name" value="Euk-type_GlcNAc_Kinase"/>
</dbReference>
<proteinExistence type="predicted"/>
<dbReference type="PANTHER" id="PTHR43190">
    <property type="entry name" value="N-ACETYL-D-GLUCOSAMINE KINASE"/>
    <property type="match status" value="1"/>
</dbReference>
<dbReference type="PANTHER" id="PTHR43190:SF3">
    <property type="entry name" value="N-ACETYL-D-GLUCOSAMINE KINASE"/>
    <property type="match status" value="1"/>
</dbReference>
<sequence length="316" mass="32175">MTWVVGIDIGGSGSRAVLAGPGSPPRLLGGERARIAEGGSSIADVAADLLRRVAHDWPAESTQLSGIAVGATGLATLVADPRAAVDALAALNPAVPIALATDAVTTHLGALGGEGGAVVAVGTGSIAFATDLDRIWHRVDGWGHLLGDRGAGAWIGMEGLRAAARAHDGVDDLAEPLLAAARERFGDPQTWPAQFYTRQDRAGVLAGFAPAVAALAADDDAPATVIMRGAGEQVARSLSAALIDGVPGLASTSGGVFDAGGVFVEAFRTEFARLRPDVDLREPLGSSLDGAVRLARRLGESGDLDSREQHIWVAGR</sequence>
<organism evidence="2 3">
    <name type="scientific">Conyzicola nivalis</name>
    <dbReference type="NCBI Taxonomy" id="1477021"/>
    <lineage>
        <taxon>Bacteria</taxon>
        <taxon>Bacillati</taxon>
        <taxon>Actinomycetota</taxon>
        <taxon>Actinomycetes</taxon>
        <taxon>Micrococcales</taxon>
        <taxon>Microbacteriaceae</taxon>
        <taxon>Conyzicola</taxon>
    </lineage>
</organism>
<dbReference type="Proteomes" id="UP001549257">
    <property type="component" value="Unassembled WGS sequence"/>
</dbReference>
<reference evidence="2 3" key="1">
    <citation type="submission" date="2024-06" db="EMBL/GenBank/DDBJ databases">
        <title>Sorghum-associated microbial communities from plants grown in Nebraska, USA.</title>
        <authorList>
            <person name="Schachtman D."/>
        </authorList>
    </citation>
    <scope>NUCLEOTIDE SEQUENCE [LARGE SCALE GENOMIC DNA]</scope>
    <source>
        <strain evidence="2 3">2857</strain>
    </source>
</reference>
<evidence type="ECO:0000313" key="2">
    <source>
        <dbReference type="EMBL" id="MET4581957.1"/>
    </source>
</evidence>
<name>A0ABV2QLM1_9MICO</name>
<dbReference type="RefSeq" id="WP_354024114.1">
    <property type="nucleotide sequence ID" value="NZ_JBEPSJ010000001.1"/>
</dbReference>
<accession>A0ABV2QLM1</accession>